<dbReference type="InterPro" id="IPR000845">
    <property type="entry name" value="Nucleoside_phosphorylase_d"/>
</dbReference>
<gene>
    <name evidence="8" type="ORF">B5F14_10030</name>
</gene>
<dbReference type="AlphaFoldDB" id="A0A1Y4LNT7"/>
<keyword evidence="9" id="KW-1185">Reference proteome</keyword>
<dbReference type="PROSITE" id="PS01232">
    <property type="entry name" value="PNP_UDP_1"/>
    <property type="match status" value="1"/>
</dbReference>
<dbReference type="CDD" id="cd09006">
    <property type="entry name" value="PNP_EcPNPI-like"/>
    <property type="match status" value="1"/>
</dbReference>
<evidence type="ECO:0000259" key="7">
    <source>
        <dbReference type="Pfam" id="PF01048"/>
    </source>
</evidence>
<keyword evidence="5" id="KW-0808">Transferase</keyword>
<sequence>MSTHIGAQKDEIANIVLMPGDPLRAKMIAETYLSDVKIINTVRNMLGYTGFYKTIRVTVMGSGMGIPSMGIYSYELFDKYDVDYIIRIGTAGSYTKELDIFDTVLVTECYSDSNYSYVQSLKQGHIEKPSIQLNDIILAAAKKMKKDILPAKVYCTDVYKREQNAQQILLNEIIEKQGCKCVEMESYSLFHNANVLNKQAACILTISDSMVSKKKTTSKERETVFLNMIEIALESIRSL</sequence>
<evidence type="ECO:0000256" key="4">
    <source>
        <dbReference type="ARBA" id="ARBA00022676"/>
    </source>
</evidence>
<dbReference type="Pfam" id="PF01048">
    <property type="entry name" value="PNP_UDP_1"/>
    <property type="match status" value="1"/>
</dbReference>
<name>A0A1Y4LNT7_9FIRM</name>
<dbReference type="SUPFAM" id="SSF53167">
    <property type="entry name" value="Purine and uridine phosphorylases"/>
    <property type="match status" value="1"/>
</dbReference>
<dbReference type="GO" id="GO:0005829">
    <property type="term" value="C:cytosol"/>
    <property type="evidence" value="ECO:0007669"/>
    <property type="project" value="TreeGrafter"/>
</dbReference>
<dbReference type="GO" id="GO:0004850">
    <property type="term" value="F:uridine phosphorylase activity"/>
    <property type="evidence" value="ECO:0007669"/>
    <property type="project" value="UniProtKB-EC"/>
</dbReference>
<reference evidence="9" key="1">
    <citation type="submission" date="2017-04" db="EMBL/GenBank/DDBJ databases">
        <title>Function of individual gut microbiota members based on whole genome sequencing of pure cultures obtained from chicken caecum.</title>
        <authorList>
            <person name="Medvecky M."/>
            <person name="Cejkova D."/>
            <person name="Polansky O."/>
            <person name="Karasova D."/>
            <person name="Kubasova T."/>
            <person name="Cizek A."/>
            <person name="Rychlik I."/>
        </authorList>
    </citation>
    <scope>NUCLEOTIDE SEQUENCE [LARGE SCALE GENOMIC DNA]</scope>
    <source>
        <strain evidence="9">An178</strain>
    </source>
</reference>
<evidence type="ECO:0000256" key="3">
    <source>
        <dbReference type="ARBA" id="ARBA00021980"/>
    </source>
</evidence>
<dbReference type="GO" id="GO:0006152">
    <property type="term" value="P:purine nucleoside catabolic process"/>
    <property type="evidence" value="ECO:0007669"/>
    <property type="project" value="TreeGrafter"/>
</dbReference>
<dbReference type="RefSeq" id="WP_087159221.1">
    <property type="nucleotide sequence ID" value="NZ_NFKM01000032.1"/>
</dbReference>
<comment type="caution">
    <text evidence="8">The sequence shown here is derived from an EMBL/GenBank/DDBJ whole genome shotgun (WGS) entry which is preliminary data.</text>
</comment>
<dbReference type="Gene3D" id="3.40.50.1580">
    <property type="entry name" value="Nucleoside phosphorylase domain"/>
    <property type="match status" value="1"/>
</dbReference>
<evidence type="ECO:0000256" key="6">
    <source>
        <dbReference type="ARBA" id="ARBA00048447"/>
    </source>
</evidence>
<comment type="catalytic activity">
    <reaction evidence="6">
        <text>uridine + phosphate = alpha-D-ribose 1-phosphate + uracil</text>
        <dbReference type="Rhea" id="RHEA:24388"/>
        <dbReference type="ChEBI" id="CHEBI:16704"/>
        <dbReference type="ChEBI" id="CHEBI:17568"/>
        <dbReference type="ChEBI" id="CHEBI:43474"/>
        <dbReference type="ChEBI" id="CHEBI:57720"/>
        <dbReference type="EC" id="2.4.2.3"/>
    </reaction>
</comment>
<evidence type="ECO:0000313" key="8">
    <source>
        <dbReference type="EMBL" id="OUP55852.1"/>
    </source>
</evidence>
<dbReference type="InterPro" id="IPR035994">
    <property type="entry name" value="Nucleoside_phosphorylase_sf"/>
</dbReference>
<dbReference type="InterPro" id="IPR018016">
    <property type="entry name" value="Nucleoside_phosphorylase_CS"/>
</dbReference>
<dbReference type="InterPro" id="IPR004402">
    <property type="entry name" value="DeoD-type"/>
</dbReference>
<dbReference type="GO" id="GO:0004731">
    <property type="term" value="F:purine-nucleoside phosphorylase activity"/>
    <property type="evidence" value="ECO:0007669"/>
    <property type="project" value="InterPro"/>
</dbReference>
<protein>
    <recommendedName>
        <fullName evidence="3">Uridine phosphorylase</fullName>
        <ecNumber evidence="2">2.4.2.3</ecNumber>
    </recommendedName>
</protein>
<evidence type="ECO:0000256" key="1">
    <source>
        <dbReference type="ARBA" id="ARBA00010456"/>
    </source>
</evidence>
<dbReference type="EMBL" id="NFKM01000032">
    <property type="protein sequence ID" value="OUP55852.1"/>
    <property type="molecule type" value="Genomic_DNA"/>
</dbReference>
<accession>A0A1Y4LNT7</accession>
<keyword evidence="4" id="KW-0328">Glycosyltransferase</keyword>
<evidence type="ECO:0000256" key="5">
    <source>
        <dbReference type="ARBA" id="ARBA00022679"/>
    </source>
</evidence>
<dbReference type="NCBIfam" id="NF004489">
    <property type="entry name" value="PRK05819.1"/>
    <property type="match status" value="1"/>
</dbReference>
<organism evidence="8 9">
    <name type="scientific">Faecalitalea cylindroides</name>
    <dbReference type="NCBI Taxonomy" id="39483"/>
    <lineage>
        <taxon>Bacteria</taxon>
        <taxon>Bacillati</taxon>
        <taxon>Bacillota</taxon>
        <taxon>Erysipelotrichia</taxon>
        <taxon>Erysipelotrichales</taxon>
        <taxon>Erysipelotrichaceae</taxon>
        <taxon>Faecalitalea</taxon>
    </lineage>
</organism>
<dbReference type="PANTHER" id="PTHR43691">
    <property type="entry name" value="URIDINE PHOSPHORYLASE"/>
    <property type="match status" value="1"/>
</dbReference>
<proteinExistence type="inferred from homology"/>
<feature type="domain" description="Nucleoside phosphorylase" evidence="7">
    <location>
        <begin position="15"/>
        <end position="219"/>
    </location>
</feature>
<evidence type="ECO:0000256" key="2">
    <source>
        <dbReference type="ARBA" id="ARBA00011888"/>
    </source>
</evidence>
<comment type="similarity">
    <text evidence="1">Belongs to the PNP/UDP phosphorylase family.</text>
</comment>
<dbReference type="Proteomes" id="UP000195447">
    <property type="component" value="Unassembled WGS sequence"/>
</dbReference>
<dbReference type="EC" id="2.4.2.3" evidence="2"/>
<dbReference type="PANTHER" id="PTHR43691:SF11">
    <property type="entry name" value="FI09636P-RELATED"/>
    <property type="match status" value="1"/>
</dbReference>
<dbReference type="NCBIfam" id="TIGR00107">
    <property type="entry name" value="deoD"/>
    <property type="match status" value="1"/>
</dbReference>
<evidence type="ECO:0000313" key="9">
    <source>
        <dbReference type="Proteomes" id="UP000195447"/>
    </source>
</evidence>